<proteinExistence type="predicted"/>
<sequence>MSQNIEHNTSRADNEGGPGPVALTTRNADLSDMVELLRTQQAAKSDHVVAASALQARAGRVVVRGAGPVKLSMDGVTSGDLSLAPTRTADNGIADKLGIPTAYLRRTREHNVELYDDNVNGWLTHDPNRRFLVRGLTAGEGGQGVMRALLSDRYRPIENLDVLMTALEGVHAAGHPVDIVSADLSESRMYVKIRSTAVSAMAPALLAGYTSPFSGARGADNPTVFAGFVLTNSETGQGKFRLIPQLTVQICNNGMTLTRHAIDEVHVGGRLAAGQINWSSDTQAASLQLVTKMTRDAIGSFLDERWVAERIAEIEADAGIEVTRPQQTIEHVSKKLRFSIEAQNSILSHFIDGGLRTSGGVLHAVTAAAQGIADVDEAYEVEARGIEAMRLSAAFTTGRVA</sequence>
<comment type="caution">
    <text evidence="2">The sequence shown here is derived from an EMBL/GenBank/DDBJ whole genome shotgun (WGS) entry which is preliminary data.</text>
</comment>
<protein>
    <recommendedName>
        <fullName evidence="6">DUF932 domain-containing protein</fullName>
    </recommendedName>
</protein>
<accession>A0AA44UVJ4</accession>
<dbReference type="AlphaFoldDB" id="A0A852WD80"/>
<reference evidence="2 5" key="1">
    <citation type="submission" date="2020-07" db="EMBL/GenBank/DDBJ databases">
        <title>Sequencing the genomes of 1000 actinobacteria strains.</title>
        <authorList>
            <person name="Klenk H.-P."/>
        </authorList>
    </citation>
    <scope>NUCLEOTIDE SEQUENCE [LARGE SCALE GENOMIC DNA]</scope>
    <source>
        <strain evidence="3 4">DSM 44104</strain>
        <strain evidence="2 5">DSM 44749</strain>
    </source>
</reference>
<organism evidence="2 5">
    <name type="scientific">Pseudonocardia alni</name>
    <name type="common">Amycolata alni</name>
    <dbReference type="NCBI Taxonomy" id="33907"/>
    <lineage>
        <taxon>Bacteria</taxon>
        <taxon>Bacillati</taxon>
        <taxon>Actinomycetota</taxon>
        <taxon>Actinomycetes</taxon>
        <taxon>Pseudonocardiales</taxon>
        <taxon>Pseudonocardiaceae</taxon>
        <taxon>Pseudonocardia</taxon>
    </lineage>
</organism>
<dbReference type="Proteomes" id="UP000549695">
    <property type="component" value="Unassembled WGS sequence"/>
</dbReference>
<gene>
    <name evidence="3" type="ORF">ATL51_0003</name>
    <name evidence="2" type="ORF">HDA37_005665</name>
</gene>
<evidence type="ECO:0000313" key="4">
    <source>
        <dbReference type="Proteomes" id="UP000232453"/>
    </source>
</evidence>
<dbReference type="Proteomes" id="UP000232453">
    <property type="component" value="Unassembled WGS sequence"/>
</dbReference>
<evidence type="ECO:0000313" key="3">
    <source>
        <dbReference type="EMBL" id="PKB41341.1"/>
    </source>
</evidence>
<feature type="region of interest" description="Disordered" evidence="1">
    <location>
        <begin position="1"/>
        <end position="25"/>
    </location>
</feature>
<dbReference type="RefSeq" id="WP_224400976.1">
    <property type="nucleotide sequence ID" value="NZ_BAAAJZ010000009.1"/>
</dbReference>
<evidence type="ECO:0000313" key="5">
    <source>
        <dbReference type="Proteomes" id="UP000549695"/>
    </source>
</evidence>
<dbReference type="GeneID" id="98055226"/>
<name>A0A852WD80_PSEA5</name>
<evidence type="ECO:0000313" key="2">
    <source>
        <dbReference type="EMBL" id="NYG05311.1"/>
    </source>
</evidence>
<accession>A0A852WD80</accession>
<keyword evidence="5" id="KW-1185">Reference proteome</keyword>
<evidence type="ECO:0008006" key="6">
    <source>
        <dbReference type="Google" id="ProtNLM"/>
    </source>
</evidence>
<evidence type="ECO:0000256" key="1">
    <source>
        <dbReference type="SAM" id="MobiDB-lite"/>
    </source>
</evidence>
<dbReference type="EMBL" id="PHUJ01000001">
    <property type="protein sequence ID" value="PKB41341.1"/>
    <property type="molecule type" value="Genomic_DNA"/>
</dbReference>
<dbReference type="EMBL" id="JACCCZ010000002">
    <property type="protein sequence ID" value="NYG05311.1"/>
    <property type="molecule type" value="Genomic_DNA"/>
</dbReference>